<dbReference type="Proteomes" id="UP000233350">
    <property type="component" value="Unassembled WGS sequence"/>
</dbReference>
<feature type="transmembrane region" description="Helical" evidence="8">
    <location>
        <begin position="12"/>
        <end position="34"/>
    </location>
</feature>
<evidence type="ECO:0000256" key="3">
    <source>
        <dbReference type="ARBA" id="ARBA00022692"/>
    </source>
</evidence>
<dbReference type="Pfam" id="PF13145">
    <property type="entry name" value="Rotamase_2"/>
    <property type="match status" value="1"/>
</dbReference>
<dbReference type="RefSeq" id="WP_006802773.1">
    <property type="nucleotide sequence ID" value="NZ_CABKOI010000020.1"/>
</dbReference>
<dbReference type="InterPro" id="IPR027304">
    <property type="entry name" value="Trigger_fact/SurA_dom_sf"/>
</dbReference>
<evidence type="ECO:0000313" key="10">
    <source>
        <dbReference type="EMBL" id="PKT81441.1"/>
    </source>
</evidence>
<comment type="subcellular location">
    <subcellularLocation>
        <location evidence="1">Cell membrane</location>
        <topology evidence="1">Single-pass type II membrane protein</topology>
    </subcellularLocation>
</comment>
<evidence type="ECO:0000256" key="6">
    <source>
        <dbReference type="ARBA" id="ARBA00023186"/>
    </source>
</evidence>
<keyword evidence="5 8" id="KW-0472">Membrane</keyword>
<keyword evidence="4 8" id="KW-1133">Transmembrane helix</keyword>
<feature type="domain" description="PpiC" evidence="9">
    <location>
        <begin position="239"/>
        <end position="359"/>
    </location>
</feature>
<evidence type="ECO:0000256" key="2">
    <source>
        <dbReference type="ARBA" id="ARBA00022475"/>
    </source>
</evidence>
<keyword evidence="2" id="KW-1003">Cell membrane</keyword>
<dbReference type="GO" id="GO:0003755">
    <property type="term" value="F:peptidyl-prolyl cis-trans isomerase activity"/>
    <property type="evidence" value="ECO:0007669"/>
    <property type="project" value="InterPro"/>
</dbReference>
<dbReference type="STRING" id="556267.HWAG_01077"/>
<organism evidence="10 11">
    <name type="scientific">Helicobacter winghamensis</name>
    <dbReference type="NCBI Taxonomy" id="157268"/>
    <lineage>
        <taxon>Bacteria</taxon>
        <taxon>Pseudomonadati</taxon>
        <taxon>Campylobacterota</taxon>
        <taxon>Epsilonproteobacteria</taxon>
        <taxon>Campylobacterales</taxon>
        <taxon>Helicobacteraceae</taxon>
        <taxon>Helicobacter</taxon>
    </lineage>
</organism>
<proteinExistence type="inferred from homology"/>
<dbReference type="PANTHER" id="PTHR47529:SF1">
    <property type="entry name" value="PERIPLASMIC CHAPERONE PPID"/>
    <property type="match status" value="1"/>
</dbReference>
<dbReference type="PANTHER" id="PTHR47529">
    <property type="entry name" value="PEPTIDYL-PROLYL CIS-TRANS ISOMERASE D"/>
    <property type="match status" value="1"/>
</dbReference>
<evidence type="ECO:0000313" key="11">
    <source>
        <dbReference type="Proteomes" id="UP000233350"/>
    </source>
</evidence>
<dbReference type="EMBL" id="MBPK01000022">
    <property type="protein sequence ID" value="PKT81441.1"/>
    <property type="molecule type" value="Genomic_DNA"/>
</dbReference>
<keyword evidence="11" id="KW-1185">Reference proteome</keyword>
<evidence type="ECO:0000259" key="9">
    <source>
        <dbReference type="Pfam" id="PF13145"/>
    </source>
</evidence>
<evidence type="ECO:0000256" key="5">
    <source>
        <dbReference type="ARBA" id="ARBA00023136"/>
    </source>
</evidence>
<dbReference type="InterPro" id="IPR000297">
    <property type="entry name" value="PPIase_PpiC"/>
</dbReference>
<sequence length="485" mass="55853">MIGFMQKHKKYLIVTIWISAIAFLGAGFVGWGAYSFSNTSNAAAVVGDRQITIDRLQREYARLYNVYNQLFNGNLDNEQAKKLGIEEQALNTLISRALMLNYAHDVGLRISQEEIIQTLTAMDIFQNNGKFDETIYKRLLADNQMRPKDFEEELGEGILLQKLDALLEIPLTPLEIQTISEAVFSEDHLKIQVLNDSEITFNPTEEEIKKYWEENKDIYQTQRGYEVLKVSVKSDSIPVDNETLKKHYEDFKNQFLDENGQLLPFDKAKDKVIAHYKSSQAEKESLKEYISLRKGENKKAESLVIYEGDSNYDTEFLNLLSQAKEQETLKPIKVKGEFITIKIQKIIPSEPKSYEAAKQDAIEDFITLRKTQLLEEKAALLLADFKGVDVGYVSRENKIALKGLNSQESQDFITQLFNKTEAKGYILLKNKVILYEILDQRLKNSDIITQNLDFIKQNGIQIKSRLTEIAFMEHLLNLYKVVRKI</sequence>
<dbReference type="GeneID" id="97290332"/>
<dbReference type="InterPro" id="IPR052029">
    <property type="entry name" value="PpiD_chaperone"/>
</dbReference>
<dbReference type="Pfam" id="PF13624">
    <property type="entry name" value="SurA_N_3"/>
    <property type="match status" value="1"/>
</dbReference>
<dbReference type="AlphaFoldDB" id="A0A2N3PJT1"/>
<name>A0A2N3PJT1_9HELI</name>
<gene>
    <name evidence="10" type="ORF">BCM31_07195</name>
</gene>
<accession>A0A2N3PJT1</accession>
<evidence type="ECO:0000256" key="1">
    <source>
        <dbReference type="ARBA" id="ARBA00004401"/>
    </source>
</evidence>
<comment type="caution">
    <text evidence="10">The sequence shown here is derived from an EMBL/GenBank/DDBJ whole genome shotgun (WGS) entry which is preliminary data.</text>
</comment>
<protein>
    <recommendedName>
        <fullName evidence="9">PpiC domain-containing protein</fullName>
    </recommendedName>
</protein>
<keyword evidence="6" id="KW-0143">Chaperone</keyword>
<evidence type="ECO:0000256" key="7">
    <source>
        <dbReference type="ARBA" id="ARBA00038408"/>
    </source>
</evidence>
<evidence type="ECO:0000256" key="4">
    <source>
        <dbReference type="ARBA" id="ARBA00022989"/>
    </source>
</evidence>
<dbReference type="SUPFAM" id="SSF109998">
    <property type="entry name" value="Triger factor/SurA peptide-binding domain-like"/>
    <property type="match status" value="1"/>
</dbReference>
<dbReference type="GO" id="GO:0005886">
    <property type="term" value="C:plasma membrane"/>
    <property type="evidence" value="ECO:0007669"/>
    <property type="project" value="UniProtKB-SubCell"/>
</dbReference>
<dbReference type="OrthoDB" id="9788030at2"/>
<reference evidence="10 11" key="1">
    <citation type="submission" date="2016-07" db="EMBL/GenBank/DDBJ databases">
        <title>Detection of Helicobacter winghamensis from caecal content of red fox (Vulpes vulpes).</title>
        <authorList>
            <person name="Zanoni R.G."/>
            <person name="Florio D."/>
            <person name="Caffara M."/>
            <person name="Renzi M."/>
            <person name="Parisi A."/>
            <person name="Pasquali F."/>
            <person name="Manfreda G."/>
        </authorList>
    </citation>
    <scope>NUCLEOTIDE SEQUENCE [LARGE SCALE GENOMIC DNA]</scope>
    <source>
        <strain evidence="10 11">295_13</strain>
    </source>
</reference>
<keyword evidence="3 8" id="KW-0812">Transmembrane</keyword>
<evidence type="ECO:0000256" key="8">
    <source>
        <dbReference type="SAM" id="Phobius"/>
    </source>
</evidence>
<comment type="similarity">
    <text evidence="7">Belongs to the PpiD chaperone family.</text>
</comment>
<dbReference type="Gene3D" id="1.10.4030.10">
    <property type="entry name" value="Porin chaperone SurA, peptide-binding domain"/>
    <property type="match status" value="1"/>
</dbReference>